<gene>
    <name evidence="1" type="ORF">HH308_16845</name>
</gene>
<sequence length="281" mass="31995">MMIELSKSLAGGYTPYEVRTRFASIYRGVRAPAGLDVELKQRVDALLTLFPDAVVGGWTAARLHRVPYAAGHPPEIVLPRRRPRDNVVMRHEALPDSDIVVVRGYRCTSPERTAADLAWHLPKDRAIAAVDQCVRRLHDGSQVTTVDAIRRFVDESRYFHRGAVIHDVLDEVDGRAESFWETYARLLLHRNGLDLFVPQIHVLGDRFRVDLGAGEYRVAVEYDGAHHRDGPQHARDIDRWNALQQDADWELIPACKTTIAYHGDQLLHRVRNALRRRGWPG</sequence>
<comment type="caution">
    <text evidence="1">The sequence shown here is derived from an EMBL/GenBank/DDBJ whole genome shotgun (WGS) entry which is preliminary data.</text>
</comment>
<keyword evidence="2" id="KW-1185">Reference proteome</keyword>
<dbReference type="EMBL" id="JABBNB010000017">
    <property type="protein sequence ID" value="NMO02882.1"/>
    <property type="molecule type" value="Genomic_DNA"/>
</dbReference>
<evidence type="ECO:0008006" key="3">
    <source>
        <dbReference type="Google" id="ProtNLM"/>
    </source>
</evidence>
<proteinExistence type="predicted"/>
<organism evidence="1 2">
    <name type="scientific">Gordonia asplenii</name>
    <dbReference type="NCBI Taxonomy" id="2725283"/>
    <lineage>
        <taxon>Bacteria</taxon>
        <taxon>Bacillati</taxon>
        <taxon>Actinomycetota</taxon>
        <taxon>Actinomycetes</taxon>
        <taxon>Mycobacteriales</taxon>
        <taxon>Gordoniaceae</taxon>
        <taxon>Gordonia</taxon>
    </lineage>
</organism>
<evidence type="ECO:0000313" key="1">
    <source>
        <dbReference type="EMBL" id="NMO02882.1"/>
    </source>
</evidence>
<reference evidence="1 2" key="1">
    <citation type="submission" date="2020-04" db="EMBL/GenBank/DDBJ databases">
        <title>Gordonia sp. nov. TBRC 11910.</title>
        <authorList>
            <person name="Suriyachadkun C."/>
        </authorList>
    </citation>
    <scope>NUCLEOTIDE SEQUENCE [LARGE SCALE GENOMIC DNA]</scope>
    <source>
        <strain evidence="1 2">TBRC 11910</strain>
    </source>
</reference>
<dbReference type="RefSeq" id="WP_170195386.1">
    <property type="nucleotide sequence ID" value="NZ_JABBNB010000017.1"/>
</dbReference>
<protein>
    <recommendedName>
        <fullName evidence="3">DUF559 domain-containing protein</fullName>
    </recommendedName>
</protein>
<dbReference type="AlphaFoldDB" id="A0A848KXB3"/>
<dbReference type="Proteomes" id="UP000550729">
    <property type="component" value="Unassembled WGS sequence"/>
</dbReference>
<name>A0A848KXB3_9ACTN</name>
<evidence type="ECO:0000313" key="2">
    <source>
        <dbReference type="Proteomes" id="UP000550729"/>
    </source>
</evidence>
<accession>A0A848KXB3</accession>